<evidence type="ECO:0000256" key="1">
    <source>
        <dbReference type="ARBA" id="ARBA00004434"/>
    </source>
</evidence>
<evidence type="ECO:0000313" key="13">
    <source>
        <dbReference type="EMBL" id="PCH41362.1"/>
    </source>
</evidence>
<keyword evidence="10 12" id="KW-0472">Membrane</keyword>
<dbReference type="InterPro" id="IPR036656">
    <property type="entry name" value="QCR9_sf"/>
</dbReference>
<evidence type="ECO:0000256" key="4">
    <source>
        <dbReference type="ARBA" id="ARBA00022660"/>
    </source>
</evidence>
<comment type="subunit">
    <text evidence="12">Component of the ubiquinol-cytochrome c oxidoreductase (cytochrome b-c1 complex, complex III, CIII), a multisubunit enzyme composed of 3 respiratory subunits cytochrome b, cytochrome c1 and Rieske protein, 2 core protein subunits, and additional low-molecular weight protein subunits.</text>
</comment>
<keyword evidence="9 12" id="KW-0496">Mitochondrion</keyword>
<keyword evidence="6 12" id="KW-0999">Mitochondrion inner membrane</keyword>
<evidence type="ECO:0000313" key="14">
    <source>
        <dbReference type="Proteomes" id="UP000218811"/>
    </source>
</evidence>
<dbReference type="PANTHER" id="PTHR12980:SF0">
    <property type="entry name" value="CYTOCHROME B-C1 COMPLEX SUBUNIT 9"/>
    <property type="match status" value="1"/>
</dbReference>
<dbReference type="FunFam" id="1.20.5.260:FF:000001">
    <property type="entry name" value="Cytochrome b-c1 complex subunit 9"/>
    <property type="match status" value="1"/>
</dbReference>
<dbReference type="STRING" id="742152.A0A2H3JGQ6"/>
<comment type="function">
    <text evidence="12">Component of the ubiquinol-cytochrome c oxidoreductase, a multisubunit transmembrane complex that is part of the mitochondrial electron transport chain which drives oxidative phosphorylation. The complex plays an important role in the uptake of multiple carbon sources present in different host niches.</text>
</comment>
<dbReference type="GO" id="GO:0006122">
    <property type="term" value="P:mitochondrial electron transport, ubiquinol to cytochrome c"/>
    <property type="evidence" value="ECO:0007669"/>
    <property type="project" value="UniProtKB-UniRule"/>
</dbReference>
<evidence type="ECO:0000256" key="8">
    <source>
        <dbReference type="ARBA" id="ARBA00022989"/>
    </source>
</evidence>
<dbReference type="Pfam" id="PF05365">
    <property type="entry name" value="UCR_UQCRX_QCR9"/>
    <property type="match status" value="1"/>
</dbReference>
<evidence type="ECO:0000256" key="10">
    <source>
        <dbReference type="ARBA" id="ARBA00023136"/>
    </source>
</evidence>
<dbReference type="OrthoDB" id="44067at2759"/>
<evidence type="ECO:0000256" key="11">
    <source>
        <dbReference type="ARBA" id="ARBA00044247"/>
    </source>
</evidence>
<dbReference type="InterPro" id="IPR008027">
    <property type="entry name" value="QCR9"/>
</dbReference>
<evidence type="ECO:0000256" key="7">
    <source>
        <dbReference type="ARBA" id="ARBA00022982"/>
    </source>
</evidence>
<evidence type="ECO:0000256" key="2">
    <source>
        <dbReference type="ARBA" id="ARBA00007856"/>
    </source>
</evidence>
<keyword evidence="5 12" id="KW-0812">Transmembrane</keyword>
<keyword evidence="8 12" id="KW-1133">Transmembrane helix</keyword>
<feature type="transmembrane region" description="Helical" evidence="12">
    <location>
        <begin position="15"/>
        <end position="39"/>
    </location>
</feature>
<dbReference type="OMA" id="IKHKYEV"/>
<evidence type="ECO:0000256" key="9">
    <source>
        <dbReference type="ARBA" id="ARBA00023128"/>
    </source>
</evidence>
<dbReference type="Proteomes" id="UP000218811">
    <property type="component" value="Unassembled WGS sequence"/>
</dbReference>
<protein>
    <recommendedName>
        <fullName evidence="11 12">Complex III subunit 9</fullName>
    </recommendedName>
</protein>
<evidence type="ECO:0000256" key="6">
    <source>
        <dbReference type="ARBA" id="ARBA00022792"/>
    </source>
</evidence>
<accession>A0A2H3JGQ6</accession>
<evidence type="ECO:0000256" key="12">
    <source>
        <dbReference type="RuleBase" id="RU368056"/>
    </source>
</evidence>
<comment type="similarity">
    <text evidence="2 12">Belongs to the UQCR10/QCR9 family.</text>
</comment>
<keyword evidence="4 12" id="KW-0679">Respiratory chain</keyword>
<dbReference type="GO" id="GO:0005743">
    <property type="term" value="C:mitochondrial inner membrane"/>
    <property type="evidence" value="ECO:0007669"/>
    <property type="project" value="UniProtKB-SubCell"/>
</dbReference>
<dbReference type="AlphaFoldDB" id="A0A2H3JGQ6"/>
<gene>
    <name evidence="13" type="ORF">WOLCODRAFT_118784</name>
</gene>
<feature type="non-terminal residue" evidence="13">
    <location>
        <position position="1"/>
    </location>
</feature>
<keyword evidence="14" id="KW-1185">Reference proteome</keyword>
<dbReference type="EMBL" id="KB468113">
    <property type="protein sequence ID" value="PCH41362.1"/>
    <property type="molecule type" value="Genomic_DNA"/>
</dbReference>
<comment type="subcellular location">
    <subcellularLocation>
        <location evidence="1 12">Mitochondrion inner membrane</location>
        <topology evidence="1 12">Single-pass membrane protein</topology>
    </subcellularLocation>
</comment>
<dbReference type="SUPFAM" id="SSF81514">
    <property type="entry name" value="Subunit X (non-heme 7 kDa protein) of cytochrome bc1 complex (Ubiquinol-cytochrome c reductase)"/>
    <property type="match status" value="1"/>
</dbReference>
<keyword evidence="3 12" id="KW-0813">Transport</keyword>
<dbReference type="PANTHER" id="PTHR12980">
    <property type="entry name" value="UBIQUINOL-CYTOCHROME C REDUCTASE COMPLEX, SUBUNIT X"/>
    <property type="match status" value="1"/>
</dbReference>
<dbReference type="Gene3D" id="1.20.5.260">
    <property type="entry name" value="Cytochrome b-c1 complex subunit 9"/>
    <property type="match status" value="1"/>
</dbReference>
<name>A0A2H3JGQ6_WOLCO</name>
<reference evidence="13 14" key="1">
    <citation type="journal article" date="2012" name="Science">
        <title>The Paleozoic origin of enzymatic lignin decomposition reconstructed from 31 fungal genomes.</title>
        <authorList>
            <person name="Floudas D."/>
            <person name="Binder M."/>
            <person name="Riley R."/>
            <person name="Barry K."/>
            <person name="Blanchette R.A."/>
            <person name="Henrissat B."/>
            <person name="Martinez A.T."/>
            <person name="Otillar R."/>
            <person name="Spatafora J.W."/>
            <person name="Yadav J.S."/>
            <person name="Aerts A."/>
            <person name="Benoit I."/>
            <person name="Boyd A."/>
            <person name="Carlson A."/>
            <person name="Copeland A."/>
            <person name="Coutinho P.M."/>
            <person name="de Vries R.P."/>
            <person name="Ferreira P."/>
            <person name="Findley K."/>
            <person name="Foster B."/>
            <person name="Gaskell J."/>
            <person name="Glotzer D."/>
            <person name="Gorecki P."/>
            <person name="Heitman J."/>
            <person name="Hesse C."/>
            <person name="Hori C."/>
            <person name="Igarashi K."/>
            <person name="Jurgens J.A."/>
            <person name="Kallen N."/>
            <person name="Kersten P."/>
            <person name="Kohler A."/>
            <person name="Kuees U."/>
            <person name="Kumar T.K.A."/>
            <person name="Kuo A."/>
            <person name="LaButti K."/>
            <person name="Larrondo L.F."/>
            <person name="Lindquist E."/>
            <person name="Ling A."/>
            <person name="Lombard V."/>
            <person name="Lucas S."/>
            <person name="Lundell T."/>
            <person name="Martin R."/>
            <person name="McLaughlin D.J."/>
            <person name="Morgenstern I."/>
            <person name="Morin E."/>
            <person name="Murat C."/>
            <person name="Nagy L.G."/>
            <person name="Nolan M."/>
            <person name="Ohm R.A."/>
            <person name="Patyshakuliyeva A."/>
            <person name="Rokas A."/>
            <person name="Ruiz-Duenas F.J."/>
            <person name="Sabat G."/>
            <person name="Salamov A."/>
            <person name="Samejima M."/>
            <person name="Schmutz J."/>
            <person name="Slot J.C."/>
            <person name="St John F."/>
            <person name="Stenlid J."/>
            <person name="Sun H."/>
            <person name="Sun S."/>
            <person name="Syed K."/>
            <person name="Tsang A."/>
            <person name="Wiebenga A."/>
            <person name="Young D."/>
            <person name="Pisabarro A."/>
            <person name="Eastwood D.C."/>
            <person name="Martin F."/>
            <person name="Cullen D."/>
            <person name="Grigoriev I.V."/>
            <person name="Hibbett D.S."/>
        </authorList>
    </citation>
    <scope>NUCLEOTIDE SEQUENCE [LARGE SCALE GENOMIC DNA]</scope>
    <source>
        <strain evidence="13 14">MD-104</strain>
    </source>
</reference>
<keyword evidence="7 12" id="KW-0249">Electron transport</keyword>
<evidence type="ECO:0000256" key="3">
    <source>
        <dbReference type="ARBA" id="ARBA00022448"/>
    </source>
</evidence>
<organism evidence="13 14">
    <name type="scientific">Wolfiporia cocos (strain MD-104)</name>
    <name type="common">Brown rot fungus</name>
    <dbReference type="NCBI Taxonomy" id="742152"/>
    <lineage>
        <taxon>Eukaryota</taxon>
        <taxon>Fungi</taxon>
        <taxon>Dikarya</taxon>
        <taxon>Basidiomycota</taxon>
        <taxon>Agaricomycotina</taxon>
        <taxon>Agaricomycetes</taxon>
        <taxon>Polyporales</taxon>
        <taxon>Phaeolaceae</taxon>
        <taxon>Wolfiporia</taxon>
    </lineage>
</organism>
<proteinExistence type="inferred from homology"/>
<dbReference type="GO" id="GO:0045275">
    <property type="term" value="C:respiratory chain complex III"/>
    <property type="evidence" value="ECO:0007669"/>
    <property type="project" value="UniProtKB-UniRule"/>
</dbReference>
<evidence type="ECO:0000256" key="5">
    <source>
        <dbReference type="ARBA" id="ARBA00022692"/>
    </source>
</evidence>
<sequence length="59" mass="6921">LANTFYNTIVKRNSVFVSTIFAGAFAFGVSFDVGITKFWDNWNKGKQWKDIRHKYVQEE</sequence>